<evidence type="ECO:0000313" key="3">
    <source>
        <dbReference type="EMBL" id="MFC4032641.1"/>
    </source>
</evidence>
<sequence length="589" mass="63320">MKKRRAYYAAAMLSAGALALSACSSGGSSSGSTANADLTKAKVQKVTLGTPADAKGPATAVSGAKKGGTVRALEPAGINHLDPAQAYVNQEQVIGQLFSRTLTSYKIDPKTGDTLLVGDLATDTGTESDGGKTWTYHLKDNLKWQDGTPITSDQVKYGIERLYSSYETAGPQYLQAWLSGQDFRKVYPGPAGGQSLPDSVIGTPDSKTIVFHFLAPHADAPYAMALSGSGPILKAKDTGPKYDTAPFSDGPYQIASYSPGKALELVRNKNWDADSDPIRNAYPDKWDFQLGVAQPGLTQRLEAQAGADKDAVSLVQSTDPTQTSVLADPKYKSRLVSAYEPFVDVFNINMTRIKDVRVRQAIIDAFPMQQVQTALGGPQQGDLGTNLIGPTTGGFKPSDPYGKLTKPNGDPEAAKALLKQAGVTNLKLTYAFSNTQRWQNVATTLKNSFAKAGITLETKGIDSTAYYTLIGKVNNPYDLYRTGWGADWPNASTIIPPTMDGRLIADNDPNYSHLNDPYVNQQIDAIGKLTDVNAAAAQWQTLSEYIMKNDAPEIPYLYDKYYNIYGDGLGGISFNAPLGTINPNTIYVK</sequence>
<dbReference type="EMBL" id="JBHSBB010000010">
    <property type="protein sequence ID" value="MFC4032641.1"/>
    <property type="molecule type" value="Genomic_DNA"/>
</dbReference>
<dbReference type="PANTHER" id="PTHR30290:SF83">
    <property type="entry name" value="ABC TRANSPORTER SUBSTRATE-BINDING PROTEIN"/>
    <property type="match status" value="1"/>
</dbReference>
<dbReference type="RefSeq" id="WP_386429728.1">
    <property type="nucleotide sequence ID" value="NZ_JBHSBB010000010.1"/>
</dbReference>
<feature type="signal peptide" evidence="1">
    <location>
        <begin position="1"/>
        <end position="24"/>
    </location>
</feature>
<accession>A0ABV8HRX7</accession>
<proteinExistence type="predicted"/>
<keyword evidence="4" id="KW-1185">Reference proteome</keyword>
<evidence type="ECO:0000313" key="4">
    <source>
        <dbReference type="Proteomes" id="UP001595765"/>
    </source>
</evidence>
<dbReference type="InterPro" id="IPR039424">
    <property type="entry name" value="SBP_5"/>
</dbReference>
<dbReference type="InterPro" id="IPR000914">
    <property type="entry name" value="SBP_5_dom"/>
</dbReference>
<dbReference type="Pfam" id="PF00496">
    <property type="entry name" value="SBP_bac_5"/>
    <property type="match status" value="1"/>
</dbReference>
<gene>
    <name evidence="3" type="ORF">ACFO3J_14250</name>
</gene>
<comment type="caution">
    <text evidence="3">The sequence shown here is derived from an EMBL/GenBank/DDBJ whole genome shotgun (WGS) entry which is preliminary data.</text>
</comment>
<feature type="chain" id="PRO_5045770224" evidence="1">
    <location>
        <begin position="25"/>
        <end position="589"/>
    </location>
</feature>
<protein>
    <submittedName>
        <fullName evidence="3">ABC transporter substrate-binding protein</fullName>
    </submittedName>
</protein>
<dbReference type="PROSITE" id="PS51257">
    <property type="entry name" value="PROKAR_LIPOPROTEIN"/>
    <property type="match status" value="1"/>
</dbReference>
<dbReference type="Gene3D" id="3.10.105.10">
    <property type="entry name" value="Dipeptide-binding Protein, Domain 3"/>
    <property type="match status" value="1"/>
</dbReference>
<evidence type="ECO:0000256" key="1">
    <source>
        <dbReference type="SAM" id="SignalP"/>
    </source>
</evidence>
<name>A0ABV8HRX7_9ACTN</name>
<reference evidence="4" key="1">
    <citation type="journal article" date="2019" name="Int. J. Syst. Evol. Microbiol.">
        <title>The Global Catalogue of Microorganisms (GCM) 10K type strain sequencing project: providing services to taxonomists for standard genome sequencing and annotation.</title>
        <authorList>
            <consortium name="The Broad Institute Genomics Platform"/>
            <consortium name="The Broad Institute Genome Sequencing Center for Infectious Disease"/>
            <person name="Wu L."/>
            <person name="Ma J."/>
        </authorList>
    </citation>
    <scope>NUCLEOTIDE SEQUENCE [LARGE SCALE GENOMIC DNA]</scope>
    <source>
        <strain evidence="4">CGMCC 4.7237</strain>
    </source>
</reference>
<keyword evidence="1" id="KW-0732">Signal</keyword>
<evidence type="ECO:0000259" key="2">
    <source>
        <dbReference type="Pfam" id="PF00496"/>
    </source>
</evidence>
<dbReference type="PANTHER" id="PTHR30290">
    <property type="entry name" value="PERIPLASMIC BINDING COMPONENT OF ABC TRANSPORTER"/>
    <property type="match status" value="1"/>
</dbReference>
<dbReference type="SUPFAM" id="SSF53850">
    <property type="entry name" value="Periplasmic binding protein-like II"/>
    <property type="match status" value="1"/>
</dbReference>
<feature type="domain" description="Solute-binding protein family 5" evidence="2">
    <location>
        <begin position="117"/>
        <end position="497"/>
    </location>
</feature>
<dbReference type="CDD" id="cd08506">
    <property type="entry name" value="PBP2_clavulanate_OppA2"/>
    <property type="match status" value="1"/>
</dbReference>
<dbReference type="InterPro" id="IPR030678">
    <property type="entry name" value="Peptide/Ni-bd"/>
</dbReference>
<dbReference type="Proteomes" id="UP001595765">
    <property type="component" value="Unassembled WGS sequence"/>
</dbReference>
<dbReference type="Gene3D" id="3.40.190.10">
    <property type="entry name" value="Periplasmic binding protein-like II"/>
    <property type="match status" value="1"/>
</dbReference>
<dbReference type="PIRSF" id="PIRSF002741">
    <property type="entry name" value="MppA"/>
    <property type="match status" value="1"/>
</dbReference>
<organism evidence="3 4">
    <name type="scientific">Streptomyces polygonati</name>
    <dbReference type="NCBI Taxonomy" id="1617087"/>
    <lineage>
        <taxon>Bacteria</taxon>
        <taxon>Bacillati</taxon>
        <taxon>Actinomycetota</taxon>
        <taxon>Actinomycetes</taxon>
        <taxon>Kitasatosporales</taxon>
        <taxon>Streptomycetaceae</taxon>
        <taxon>Streptomyces</taxon>
    </lineage>
</organism>